<organism evidence="1">
    <name type="scientific">Bemisia tabaci</name>
    <name type="common">Sweetpotato whitefly</name>
    <name type="synonym">Aleurodes tabaci</name>
    <dbReference type="NCBI Taxonomy" id="7038"/>
    <lineage>
        <taxon>Eukaryota</taxon>
        <taxon>Metazoa</taxon>
        <taxon>Ecdysozoa</taxon>
        <taxon>Arthropoda</taxon>
        <taxon>Hexapoda</taxon>
        <taxon>Insecta</taxon>
        <taxon>Pterygota</taxon>
        <taxon>Neoptera</taxon>
        <taxon>Paraneoptera</taxon>
        <taxon>Hemiptera</taxon>
        <taxon>Sternorrhyncha</taxon>
        <taxon>Aleyrodoidea</taxon>
        <taxon>Aleyrodidae</taxon>
        <taxon>Aleyrodinae</taxon>
        <taxon>Bemisia</taxon>
    </lineage>
</organism>
<reference evidence="1" key="1">
    <citation type="submission" date="2019-11" db="EMBL/GenBank/DDBJ databases">
        <title>Identification of Saliva Proteins of the Whitefly Bemisia tabaci by Transcriptome and LC-MS/MS Analyses.</title>
        <authorList>
            <person name="Huang H.-J."/>
        </authorList>
    </citation>
    <scope>NUCLEOTIDE SEQUENCE</scope>
</reference>
<dbReference type="Gene3D" id="6.20.310.10">
    <property type="match status" value="1"/>
</dbReference>
<dbReference type="EMBL" id="MN738118">
    <property type="protein sequence ID" value="QHB15655.1"/>
    <property type="molecule type" value="mRNA"/>
</dbReference>
<protein>
    <submittedName>
        <fullName evidence="1">NADP-dependent malic enzyme-like isoform X1</fullName>
    </submittedName>
</protein>
<proteinExistence type="evidence at transcript level"/>
<sequence>MITIIRLLFLKPMTGQSFKVKVLQGIAATYPEPEDKEEFVKSKLYDYSYSSSVLPVKYSWPQNAIN</sequence>
<dbReference type="AlphaFoldDB" id="A0A7S5LK67"/>
<accession>A0A7S5LK67</accession>
<name>A0A7S5LK67_BEMTA</name>
<evidence type="ECO:0000313" key="1">
    <source>
        <dbReference type="EMBL" id="QHB15655.1"/>
    </source>
</evidence>